<dbReference type="EMBL" id="BK032547">
    <property type="protein sequence ID" value="DAF46946.1"/>
    <property type="molecule type" value="Genomic_DNA"/>
</dbReference>
<organism evidence="1">
    <name type="scientific">Siphoviridae sp. ctBAZ2</name>
    <dbReference type="NCBI Taxonomy" id="2827801"/>
    <lineage>
        <taxon>Viruses</taxon>
        <taxon>Duplodnaviria</taxon>
        <taxon>Heunggongvirae</taxon>
        <taxon>Uroviricota</taxon>
        <taxon>Caudoviricetes</taxon>
    </lineage>
</organism>
<accession>A0A8S5S8B5</accession>
<proteinExistence type="predicted"/>
<reference evidence="1" key="1">
    <citation type="journal article" date="2021" name="Proc. Natl. Acad. Sci. U.S.A.">
        <title>A Catalog of Tens of Thousands of Viruses from Human Metagenomes Reveals Hidden Associations with Chronic Diseases.</title>
        <authorList>
            <person name="Tisza M.J."/>
            <person name="Buck C.B."/>
        </authorList>
    </citation>
    <scope>NUCLEOTIDE SEQUENCE</scope>
    <source>
        <strain evidence="1">CtBAZ2</strain>
    </source>
</reference>
<evidence type="ECO:0000313" key="1">
    <source>
        <dbReference type="EMBL" id="DAF46946.1"/>
    </source>
</evidence>
<sequence>MGVINVLNAEKFRKEILENSNVVFDFSMSKDKHTIKKCLGVCDDCFFHEAGDHCSNIKVKWLLSEYKEPVKLSKLEYGILKHILNHTEYRYIVRSFNNVYVYTHEPINDLVGGIWCVGEGTYEKVSPLKDLFQFVKDGEYDPMLIKDILNNCEVVDYD</sequence>
<name>A0A8S5S8B5_9CAUD</name>
<protein>
    <submittedName>
        <fullName evidence="1">Uncharacterized protein</fullName>
    </submittedName>
</protein>